<evidence type="ECO:0000313" key="7">
    <source>
        <dbReference type="EMBL" id="CAF1482976.1"/>
    </source>
</evidence>
<evidence type="ECO:0008006" key="9">
    <source>
        <dbReference type="Google" id="ProtNLM"/>
    </source>
</evidence>
<gene>
    <name evidence="7" type="ORF">ZHD862_LOCUS36646</name>
</gene>
<dbReference type="PANTHER" id="PTHR43243:SF4">
    <property type="entry name" value="CATIONIC AMINO ACID TRANSPORTER 4"/>
    <property type="match status" value="1"/>
</dbReference>
<feature type="transmembrane region" description="Helical" evidence="6">
    <location>
        <begin position="198"/>
        <end position="218"/>
    </location>
</feature>
<evidence type="ECO:0000256" key="6">
    <source>
        <dbReference type="SAM" id="Phobius"/>
    </source>
</evidence>
<comment type="caution">
    <text evidence="7">The sequence shown here is derived from an EMBL/GenBank/DDBJ whole genome shotgun (WGS) entry which is preliminary data.</text>
</comment>
<dbReference type="GO" id="GO:0015171">
    <property type="term" value="F:amino acid transmembrane transporter activity"/>
    <property type="evidence" value="ECO:0007669"/>
    <property type="project" value="TreeGrafter"/>
</dbReference>
<keyword evidence="2" id="KW-0813">Transport</keyword>
<feature type="non-terminal residue" evidence="7">
    <location>
        <position position="221"/>
    </location>
</feature>
<dbReference type="Gene3D" id="1.20.1740.10">
    <property type="entry name" value="Amino acid/polyamine transporter I"/>
    <property type="match status" value="1"/>
</dbReference>
<reference evidence="7" key="1">
    <citation type="submission" date="2021-02" db="EMBL/GenBank/DDBJ databases">
        <authorList>
            <person name="Nowell W R."/>
        </authorList>
    </citation>
    <scope>NUCLEOTIDE SEQUENCE</scope>
</reference>
<proteinExistence type="predicted"/>
<dbReference type="GO" id="GO:0016020">
    <property type="term" value="C:membrane"/>
    <property type="evidence" value="ECO:0007669"/>
    <property type="project" value="UniProtKB-SubCell"/>
</dbReference>
<evidence type="ECO:0000313" key="8">
    <source>
        <dbReference type="Proteomes" id="UP000663864"/>
    </source>
</evidence>
<evidence type="ECO:0000256" key="2">
    <source>
        <dbReference type="ARBA" id="ARBA00022448"/>
    </source>
</evidence>
<keyword evidence="5 6" id="KW-0472">Membrane</keyword>
<evidence type="ECO:0000256" key="4">
    <source>
        <dbReference type="ARBA" id="ARBA00022989"/>
    </source>
</evidence>
<evidence type="ECO:0000256" key="1">
    <source>
        <dbReference type="ARBA" id="ARBA00004141"/>
    </source>
</evidence>
<dbReference type="PANTHER" id="PTHR43243">
    <property type="entry name" value="INNER MEMBRANE TRANSPORTER YGJI-RELATED"/>
    <property type="match status" value="1"/>
</dbReference>
<dbReference type="EMBL" id="CAJNOT010006135">
    <property type="protein sequence ID" value="CAF1482976.1"/>
    <property type="molecule type" value="Genomic_DNA"/>
</dbReference>
<keyword evidence="3 6" id="KW-0812">Transmembrane</keyword>
<dbReference type="InterPro" id="IPR002293">
    <property type="entry name" value="AA/rel_permease1"/>
</dbReference>
<dbReference type="AlphaFoldDB" id="A0A815S3D8"/>
<name>A0A815S3D8_9BILA</name>
<feature type="transmembrane region" description="Helical" evidence="6">
    <location>
        <begin position="173"/>
        <end position="192"/>
    </location>
</feature>
<dbReference type="Pfam" id="PF13520">
    <property type="entry name" value="AA_permease_2"/>
    <property type="match status" value="1"/>
</dbReference>
<evidence type="ECO:0000256" key="3">
    <source>
        <dbReference type="ARBA" id="ARBA00022692"/>
    </source>
</evidence>
<sequence>MAQVVFERLFARKPMIDVQKQLDTTQGFKRTLNWIQLLTIGLGATIGAGIFVLSGKAAANYSGPSVIISFVITGVIALLSSLSYSELGAMMPSSGSVYTYTYVALGEYLAWFIGWNSGLLYLFGVFTVVVAWSKHVVILVDILSDYNVTSIIVEAPVAWDEDARRLFVTGQAMNIPAIAITIAITILLIIGIRQTATVNLVLVVFKIITILIFIFACCNYV</sequence>
<accession>A0A815S3D8</accession>
<feature type="transmembrane region" description="Helical" evidence="6">
    <location>
        <begin position="65"/>
        <end position="84"/>
    </location>
</feature>
<organism evidence="7 8">
    <name type="scientific">Rotaria sordida</name>
    <dbReference type="NCBI Taxonomy" id="392033"/>
    <lineage>
        <taxon>Eukaryota</taxon>
        <taxon>Metazoa</taxon>
        <taxon>Spiralia</taxon>
        <taxon>Gnathifera</taxon>
        <taxon>Rotifera</taxon>
        <taxon>Eurotatoria</taxon>
        <taxon>Bdelloidea</taxon>
        <taxon>Philodinida</taxon>
        <taxon>Philodinidae</taxon>
        <taxon>Rotaria</taxon>
    </lineage>
</organism>
<comment type="subcellular location">
    <subcellularLocation>
        <location evidence="1">Membrane</location>
        <topology evidence="1">Multi-pass membrane protein</topology>
    </subcellularLocation>
</comment>
<dbReference type="Proteomes" id="UP000663864">
    <property type="component" value="Unassembled WGS sequence"/>
</dbReference>
<feature type="transmembrane region" description="Helical" evidence="6">
    <location>
        <begin position="34"/>
        <end position="53"/>
    </location>
</feature>
<protein>
    <recommendedName>
        <fullName evidence="9">Amino acid permease</fullName>
    </recommendedName>
</protein>
<feature type="transmembrane region" description="Helical" evidence="6">
    <location>
        <begin position="108"/>
        <end position="132"/>
    </location>
</feature>
<keyword evidence="4 6" id="KW-1133">Transmembrane helix</keyword>
<evidence type="ECO:0000256" key="5">
    <source>
        <dbReference type="ARBA" id="ARBA00023136"/>
    </source>
</evidence>